<dbReference type="Gene3D" id="3.30.60.30">
    <property type="match status" value="1"/>
</dbReference>
<dbReference type="AlphaFoldDB" id="A9GYI4"/>
<dbReference type="KEGG" id="scl:sce7076"/>
<dbReference type="EMBL" id="AM746676">
    <property type="protein sequence ID" value="CAN97245.1"/>
    <property type="molecule type" value="Genomic_DNA"/>
</dbReference>
<feature type="domain" description="Kazal-like" evidence="1">
    <location>
        <begin position="28"/>
        <end position="76"/>
    </location>
</feature>
<keyword evidence="3" id="KW-1185">Reference proteome</keyword>
<dbReference type="PROSITE" id="PS51465">
    <property type="entry name" value="KAZAL_2"/>
    <property type="match status" value="1"/>
</dbReference>
<proteinExistence type="predicted"/>
<evidence type="ECO:0000259" key="1">
    <source>
        <dbReference type="PROSITE" id="PS51465"/>
    </source>
</evidence>
<name>A9GYI4_SORC5</name>
<gene>
    <name evidence="2" type="ordered locus">sce7076</name>
</gene>
<protein>
    <submittedName>
        <fullName evidence="2">Kazal-type protease inhibitor</fullName>
    </submittedName>
</protein>
<dbReference type="Proteomes" id="UP000002139">
    <property type="component" value="Chromosome"/>
</dbReference>
<dbReference type="SUPFAM" id="SSF100895">
    <property type="entry name" value="Kazal-type serine protease inhibitors"/>
    <property type="match status" value="1"/>
</dbReference>
<dbReference type="InterPro" id="IPR036058">
    <property type="entry name" value="Kazal_dom_sf"/>
</dbReference>
<sequence length="154" mass="15609">MNGPCEPGSYCLFGDHACGTSPPDEHCPTDGYCAVPGSCSGLGGPPVCGCDGKVYDNACLADSAGVGTSSLGNCGPAPQGRFACGELFCEKVAQICIVNHPDGCGSPWHECRDLPQGCDSASCNGCVDESNECLDVLQCSADANGDITVTCITF</sequence>
<accession>A9GYI4</accession>
<organism evidence="2 3">
    <name type="scientific">Sorangium cellulosum (strain So ce56)</name>
    <name type="common">Polyangium cellulosum (strain So ce56)</name>
    <dbReference type="NCBI Taxonomy" id="448385"/>
    <lineage>
        <taxon>Bacteria</taxon>
        <taxon>Pseudomonadati</taxon>
        <taxon>Myxococcota</taxon>
        <taxon>Polyangia</taxon>
        <taxon>Polyangiales</taxon>
        <taxon>Polyangiaceae</taxon>
        <taxon>Sorangium</taxon>
    </lineage>
</organism>
<reference evidence="2 3" key="1">
    <citation type="journal article" date="2007" name="Nat. Biotechnol.">
        <title>Complete genome sequence of the myxobacterium Sorangium cellulosum.</title>
        <authorList>
            <person name="Schneiker S."/>
            <person name="Perlova O."/>
            <person name="Kaiser O."/>
            <person name="Gerth K."/>
            <person name="Alici A."/>
            <person name="Altmeyer M.O."/>
            <person name="Bartels D."/>
            <person name="Bekel T."/>
            <person name="Beyer S."/>
            <person name="Bode E."/>
            <person name="Bode H.B."/>
            <person name="Bolten C.J."/>
            <person name="Choudhuri J.V."/>
            <person name="Doss S."/>
            <person name="Elnakady Y.A."/>
            <person name="Frank B."/>
            <person name="Gaigalat L."/>
            <person name="Goesmann A."/>
            <person name="Groeger C."/>
            <person name="Gross F."/>
            <person name="Jelsbak L."/>
            <person name="Jelsbak L."/>
            <person name="Kalinowski J."/>
            <person name="Kegler C."/>
            <person name="Knauber T."/>
            <person name="Konietzny S."/>
            <person name="Kopp M."/>
            <person name="Krause L."/>
            <person name="Krug D."/>
            <person name="Linke B."/>
            <person name="Mahmud T."/>
            <person name="Martinez-Arias R."/>
            <person name="McHardy A.C."/>
            <person name="Merai M."/>
            <person name="Meyer F."/>
            <person name="Mormann S."/>
            <person name="Munoz-Dorado J."/>
            <person name="Perez J."/>
            <person name="Pradella S."/>
            <person name="Rachid S."/>
            <person name="Raddatz G."/>
            <person name="Rosenau F."/>
            <person name="Rueckert C."/>
            <person name="Sasse F."/>
            <person name="Scharfe M."/>
            <person name="Schuster S.C."/>
            <person name="Suen G."/>
            <person name="Treuner-Lange A."/>
            <person name="Velicer G.J."/>
            <person name="Vorholter F.-J."/>
            <person name="Weissman K.J."/>
            <person name="Welch R.D."/>
            <person name="Wenzel S.C."/>
            <person name="Whitworth D.E."/>
            <person name="Wilhelm S."/>
            <person name="Wittmann C."/>
            <person name="Bloecker H."/>
            <person name="Puehler A."/>
            <person name="Mueller R."/>
        </authorList>
    </citation>
    <scope>NUCLEOTIDE SEQUENCE [LARGE SCALE GENOMIC DNA]</scope>
    <source>
        <strain evidence="3">So ce56</strain>
    </source>
</reference>
<dbReference type="HOGENOM" id="CLU_1703092_0_0_7"/>
<dbReference type="InterPro" id="IPR002350">
    <property type="entry name" value="Kazal_dom"/>
</dbReference>
<evidence type="ECO:0000313" key="2">
    <source>
        <dbReference type="EMBL" id="CAN97245.1"/>
    </source>
</evidence>
<evidence type="ECO:0000313" key="3">
    <source>
        <dbReference type="Proteomes" id="UP000002139"/>
    </source>
</evidence>